<keyword evidence="1" id="KW-1133">Transmembrane helix</keyword>
<protein>
    <submittedName>
        <fullName evidence="2">Uncharacterized protein</fullName>
    </submittedName>
</protein>
<evidence type="ECO:0000256" key="1">
    <source>
        <dbReference type="SAM" id="Phobius"/>
    </source>
</evidence>
<proteinExistence type="predicted"/>
<gene>
    <name evidence="2" type="ORF">V5F30_03590</name>
</gene>
<reference evidence="2 3" key="1">
    <citation type="submission" date="2024-02" db="EMBL/GenBank/DDBJ databases">
        <title>Expansion and revision of Xanthobacter and proposal of Roseixanthobacter gen. nov.</title>
        <authorList>
            <person name="Soltysiak M.P.M."/>
            <person name="Jalihal A."/>
            <person name="Ory A."/>
            <person name="Chrisophersen C."/>
            <person name="Lee A.D."/>
            <person name="Boulton J."/>
            <person name="Springer M."/>
        </authorList>
    </citation>
    <scope>NUCLEOTIDE SEQUENCE [LARGE SCALE GENOMIC DNA]</scope>
    <source>
        <strain evidence="2 3">CB5</strain>
    </source>
</reference>
<dbReference type="RefSeq" id="WP_280938448.1">
    <property type="nucleotide sequence ID" value="NZ_JBAFUR010000001.1"/>
</dbReference>
<organism evidence="2 3">
    <name type="scientific">Xanthobacter aminoxidans</name>
    <dbReference type="NCBI Taxonomy" id="186280"/>
    <lineage>
        <taxon>Bacteria</taxon>
        <taxon>Pseudomonadati</taxon>
        <taxon>Pseudomonadota</taxon>
        <taxon>Alphaproteobacteria</taxon>
        <taxon>Hyphomicrobiales</taxon>
        <taxon>Xanthobacteraceae</taxon>
        <taxon>Xanthobacter</taxon>
    </lineage>
</organism>
<dbReference type="Proteomes" id="UP001604043">
    <property type="component" value="Unassembled WGS sequence"/>
</dbReference>
<dbReference type="EMBL" id="JBAFUR010000001">
    <property type="protein sequence ID" value="MFG1251269.1"/>
    <property type="molecule type" value="Genomic_DNA"/>
</dbReference>
<sequence>MASAASVSADRNRGIALLMGGAMLAGGLLLMVQIVTAFSAFAAV</sequence>
<evidence type="ECO:0000313" key="3">
    <source>
        <dbReference type="Proteomes" id="UP001604043"/>
    </source>
</evidence>
<accession>A0ABW6ZCA5</accession>
<name>A0ABW6ZCA5_9HYPH</name>
<evidence type="ECO:0000313" key="2">
    <source>
        <dbReference type="EMBL" id="MFG1251269.1"/>
    </source>
</evidence>
<keyword evidence="1" id="KW-0812">Transmembrane</keyword>
<feature type="transmembrane region" description="Helical" evidence="1">
    <location>
        <begin position="15"/>
        <end position="43"/>
    </location>
</feature>
<keyword evidence="1" id="KW-0472">Membrane</keyword>
<keyword evidence="3" id="KW-1185">Reference proteome</keyword>
<comment type="caution">
    <text evidence="2">The sequence shown here is derived from an EMBL/GenBank/DDBJ whole genome shotgun (WGS) entry which is preliminary data.</text>
</comment>